<proteinExistence type="predicted"/>
<dbReference type="AlphaFoldDB" id="A0A5C3Q6V0"/>
<dbReference type="STRING" id="1884261.A0A5C3Q6V0"/>
<dbReference type="SUPFAM" id="SSF53474">
    <property type="entry name" value="alpha/beta-Hydrolases"/>
    <property type="match status" value="1"/>
</dbReference>
<keyword evidence="2" id="KW-0378">Hydrolase</keyword>
<dbReference type="EMBL" id="ML178846">
    <property type="protein sequence ID" value="TFK97521.1"/>
    <property type="molecule type" value="Genomic_DNA"/>
</dbReference>
<dbReference type="OrthoDB" id="19657at2759"/>
<reference evidence="2 3" key="1">
    <citation type="journal article" date="2019" name="Nat. Ecol. Evol.">
        <title>Megaphylogeny resolves global patterns of mushroom evolution.</title>
        <authorList>
            <person name="Varga T."/>
            <person name="Krizsan K."/>
            <person name="Foldi C."/>
            <person name="Dima B."/>
            <person name="Sanchez-Garcia M."/>
            <person name="Sanchez-Ramirez S."/>
            <person name="Szollosi G.J."/>
            <person name="Szarkandi J.G."/>
            <person name="Papp V."/>
            <person name="Albert L."/>
            <person name="Andreopoulos W."/>
            <person name="Angelini C."/>
            <person name="Antonin V."/>
            <person name="Barry K.W."/>
            <person name="Bougher N.L."/>
            <person name="Buchanan P."/>
            <person name="Buyck B."/>
            <person name="Bense V."/>
            <person name="Catcheside P."/>
            <person name="Chovatia M."/>
            <person name="Cooper J."/>
            <person name="Damon W."/>
            <person name="Desjardin D."/>
            <person name="Finy P."/>
            <person name="Geml J."/>
            <person name="Haridas S."/>
            <person name="Hughes K."/>
            <person name="Justo A."/>
            <person name="Karasinski D."/>
            <person name="Kautmanova I."/>
            <person name="Kiss B."/>
            <person name="Kocsube S."/>
            <person name="Kotiranta H."/>
            <person name="LaButti K.M."/>
            <person name="Lechner B.E."/>
            <person name="Liimatainen K."/>
            <person name="Lipzen A."/>
            <person name="Lukacs Z."/>
            <person name="Mihaltcheva S."/>
            <person name="Morgado L.N."/>
            <person name="Niskanen T."/>
            <person name="Noordeloos M.E."/>
            <person name="Ohm R.A."/>
            <person name="Ortiz-Santana B."/>
            <person name="Ovrebo C."/>
            <person name="Racz N."/>
            <person name="Riley R."/>
            <person name="Savchenko A."/>
            <person name="Shiryaev A."/>
            <person name="Soop K."/>
            <person name="Spirin V."/>
            <person name="Szebenyi C."/>
            <person name="Tomsovsky M."/>
            <person name="Tulloss R.E."/>
            <person name="Uehling J."/>
            <person name="Grigoriev I.V."/>
            <person name="Vagvolgyi C."/>
            <person name="Papp T."/>
            <person name="Martin F.M."/>
            <person name="Miettinen O."/>
            <person name="Hibbett D.S."/>
            <person name="Nagy L.G."/>
        </authorList>
    </citation>
    <scope>NUCLEOTIDE SEQUENCE [LARGE SCALE GENOMIC DNA]</scope>
    <source>
        <strain evidence="2 3">CBS 309.79</strain>
    </source>
</reference>
<name>A0A5C3Q6V0_9AGAR</name>
<dbReference type="Gene3D" id="3.40.50.1820">
    <property type="entry name" value="alpha/beta hydrolase"/>
    <property type="match status" value="1"/>
</dbReference>
<keyword evidence="3" id="KW-1185">Reference proteome</keyword>
<dbReference type="PANTHER" id="PTHR43798:SF33">
    <property type="entry name" value="HYDROLASE, PUTATIVE (AFU_ORTHOLOGUE AFUA_2G14860)-RELATED"/>
    <property type="match status" value="1"/>
</dbReference>
<sequence length="350" mass="38917">MPFRKLQTSAGYVDVNYQISTPSNADASAIDSDLPTILFLHGNYLGSVLFHNQLNDTSVRRFNCVSFDARGHGATFSSVILKDFGPAQAAEDAVLLLDALGIRQVHMFAVQMGTLTAMHIAMEYPDRCLSAHLLSPLAIQEPEEVQQGRREMCDCWEEGFSCKDGKPDAVYGALQLAFSNDLDDLAKAMVRRDLPYAVTRYTATDMAAYRTVFANFFTSNRRNYSKEGFSRVKCPVKLTYCTEDIAYTLEQSEDLLRLMQESGIQASLEQIPACHFGNVKNPAGVNDRLVEFIRGVVPSTDALPIPSQATCRSKPRLGRQATSTTRSRVGMKWLLTSPLRLSIPYLKHIP</sequence>
<gene>
    <name evidence="2" type="ORF">BDV98DRAFT_574166</name>
</gene>
<dbReference type="InterPro" id="IPR029058">
    <property type="entry name" value="AB_hydrolase_fold"/>
</dbReference>
<dbReference type="GO" id="GO:0016787">
    <property type="term" value="F:hydrolase activity"/>
    <property type="evidence" value="ECO:0007669"/>
    <property type="project" value="UniProtKB-KW"/>
</dbReference>
<accession>A0A5C3Q6V0</accession>
<evidence type="ECO:0000313" key="2">
    <source>
        <dbReference type="EMBL" id="TFK97521.1"/>
    </source>
</evidence>
<dbReference type="Proteomes" id="UP000305067">
    <property type="component" value="Unassembled WGS sequence"/>
</dbReference>
<dbReference type="PANTHER" id="PTHR43798">
    <property type="entry name" value="MONOACYLGLYCEROL LIPASE"/>
    <property type="match status" value="1"/>
</dbReference>
<protein>
    <submittedName>
        <fullName evidence="2">Alpha/Beta hydrolase protein</fullName>
    </submittedName>
</protein>
<feature type="non-terminal residue" evidence="2">
    <location>
        <position position="350"/>
    </location>
</feature>
<feature type="domain" description="AB hydrolase-1" evidence="1">
    <location>
        <begin position="35"/>
        <end position="202"/>
    </location>
</feature>
<dbReference type="InterPro" id="IPR050266">
    <property type="entry name" value="AB_hydrolase_sf"/>
</dbReference>
<organism evidence="2 3">
    <name type="scientific">Pterulicium gracile</name>
    <dbReference type="NCBI Taxonomy" id="1884261"/>
    <lineage>
        <taxon>Eukaryota</taxon>
        <taxon>Fungi</taxon>
        <taxon>Dikarya</taxon>
        <taxon>Basidiomycota</taxon>
        <taxon>Agaricomycotina</taxon>
        <taxon>Agaricomycetes</taxon>
        <taxon>Agaricomycetidae</taxon>
        <taxon>Agaricales</taxon>
        <taxon>Pleurotineae</taxon>
        <taxon>Pterulaceae</taxon>
        <taxon>Pterulicium</taxon>
    </lineage>
</organism>
<dbReference type="InterPro" id="IPR000073">
    <property type="entry name" value="AB_hydrolase_1"/>
</dbReference>
<dbReference type="Pfam" id="PF00561">
    <property type="entry name" value="Abhydrolase_1"/>
    <property type="match status" value="1"/>
</dbReference>
<evidence type="ECO:0000259" key="1">
    <source>
        <dbReference type="Pfam" id="PF00561"/>
    </source>
</evidence>
<evidence type="ECO:0000313" key="3">
    <source>
        <dbReference type="Proteomes" id="UP000305067"/>
    </source>
</evidence>
<dbReference type="GO" id="GO:0016020">
    <property type="term" value="C:membrane"/>
    <property type="evidence" value="ECO:0007669"/>
    <property type="project" value="TreeGrafter"/>
</dbReference>